<proteinExistence type="predicted"/>
<evidence type="ECO:0000313" key="1">
    <source>
        <dbReference type="EMBL" id="PIN09328.1"/>
    </source>
</evidence>
<evidence type="ECO:0000313" key="2">
    <source>
        <dbReference type="Proteomes" id="UP000231279"/>
    </source>
</evidence>
<dbReference type="EMBL" id="NKXS01003560">
    <property type="protein sequence ID" value="PIN09328.1"/>
    <property type="molecule type" value="Genomic_DNA"/>
</dbReference>
<accession>A0A2G9GVM7</accession>
<reference evidence="2" key="1">
    <citation type="journal article" date="2018" name="Gigascience">
        <title>Genome assembly of the Pink Ipe (Handroanthus impetiginosus, Bignoniaceae), a highly valued, ecologically keystone Neotropical timber forest tree.</title>
        <authorList>
            <person name="Silva-Junior O.B."/>
            <person name="Grattapaglia D."/>
            <person name="Novaes E."/>
            <person name="Collevatti R.G."/>
        </authorList>
    </citation>
    <scope>NUCLEOTIDE SEQUENCE [LARGE SCALE GENOMIC DNA]</scope>
    <source>
        <strain evidence="2">cv. UFG-1</strain>
    </source>
</reference>
<dbReference type="OrthoDB" id="1427810at2759"/>
<dbReference type="STRING" id="429701.A0A2G9GVM7"/>
<protein>
    <submittedName>
        <fullName evidence="1">Uncharacterized protein</fullName>
    </submittedName>
</protein>
<comment type="caution">
    <text evidence="1">The sequence shown here is derived from an EMBL/GenBank/DDBJ whole genome shotgun (WGS) entry which is preliminary data.</text>
</comment>
<dbReference type="AlphaFoldDB" id="A0A2G9GVM7"/>
<dbReference type="Proteomes" id="UP000231279">
    <property type="component" value="Unassembled WGS sequence"/>
</dbReference>
<sequence>MGEVVQALKLVCNEFEETREPFSRSCSQEELLLDIESKHSRITNELVEDLEKCESSFDTKIGLSAVNLKSVSVNNEKQESESFRRQFNSAPLKVGHKQTIWQRLRGLSRGSMSEHEYSSMSNL</sequence>
<gene>
    <name evidence="1" type="ORF">CDL12_18095</name>
</gene>
<keyword evidence="2" id="KW-1185">Reference proteome</keyword>
<organism evidence="1 2">
    <name type="scientific">Handroanthus impetiginosus</name>
    <dbReference type="NCBI Taxonomy" id="429701"/>
    <lineage>
        <taxon>Eukaryota</taxon>
        <taxon>Viridiplantae</taxon>
        <taxon>Streptophyta</taxon>
        <taxon>Embryophyta</taxon>
        <taxon>Tracheophyta</taxon>
        <taxon>Spermatophyta</taxon>
        <taxon>Magnoliopsida</taxon>
        <taxon>eudicotyledons</taxon>
        <taxon>Gunneridae</taxon>
        <taxon>Pentapetalae</taxon>
        <taxon>asterids</taxon>
        <taxon>lamiids</taxon>
        <taxon>Lamiales</taxon>
        <taxon>Bignoniaceae</taxon>
        <taxon>Crescentiina</taxon>
        <taxon>Tabebuia alliance</taxon>
        <taxon>Handroanthus</taxon>
    </lineage>
</organism>
<name>A0A2G9GVM7_9LAMI</name>